<sequence length="347" mass="38229">MNTDKTSMDNYPLPARILLYSTAVVILTIGMREISGILVPIFFSIFAFLIFAPLVNWFERRNVPGPISIGLVIAFFIIIATSTVLLVAGSLLQLSEQFPDYQTQFLNFIQGFEPYMPVSDQSSFEEILRDIAVFLLGLSAGILTGALNAGTTTSLIIITTTFLLLDAAGALRRIQRRAVTQQILILRVIKLGKEVVNYILIRTEINLIAGIGTTILLLIGRIDFAVLWGFLTFLFGYIPFLGFILAAFPPVLLALFKYGLLGALIILAGIWLINELVESVVFPSFAGKSLNLSTSIVFLSLLYWSFVLGPPGALIAVPLTMVVKMILESYDNTLWMAELMESGESKE</sequence>
<keyword evidence="4 6" id="KW-1133">Transmembrane helix</keyword>
<evidence type="ECO:0000256" key="5">
    <source>
        <dbReference type="ARBA" id="ARBA00023136"/>
    </source>
</evidence>
<evidence type="ECO:0000256" key="2">
    <source>
        <dbReference type="ARBA" id="ARBA00009773"/>
    </source>
</evidence>
<dbReference type="STRING" id="523844.MSTHT_0403"/>
<keyword evidence="3 6" id="KW-0812">Transmembrane</keyword>
<evidence type="ECO:0000313" key="8">
    <source>
        <dbReference type="Proteomes" id="UP000066529"/>
    </source>
</evidence>
<protein>
    <submittedName>
        <fullName evidence="7">Putative transport protein</fullName>
    </submittedName>
</protein>
<evidence type="ECO:0000256" key="4">
    <source>
        <dbReference type="ARBA" id="ARBA00022989"/>
    </source>
</evidence>
<dbReference type="GO" id="GO:0016020">
    <property type="term" value="C:membrane"/>
    <property type="evidence" value="ECO:0007669"/>
    <property type="project" value="UniProtKB-SubCell"/>
</dbReference>
<keyword evidence="5 6" id="KW-0472">Membrane</keyword>
<accession>A0A0E3NA86</accession>
<dbReference type="EMBL" id="CP009501">
    <property type="protein sequence ID" value="AKB12161.1"/>
    <property type="molecule type" value="Genomic_DNA"/>
</dbReference>
<dbReference type="HOGENOM" id="CLU_031275_0_3_2"/>
<evidence type="ECO:0000256" key="6">
    <source>
        <dbReference type="SAM" id="Phobius"/>
    </source>
</evidence>
<feature type="transmembrane region" description="Helical" evidence="6">
    <location>
        <begin position="293"/>
        <end position="317"/>
    </location>
</feature>
<comment type="similarity">
    <text evidence="2">Belongs to the autoinducer-2 exporter (AI-2E) (TC 2.A.86) family.</text>
</comment>
<dbReference type="GeneID" id="41601586"/>
<name>A0A0E3NA86_METTT</name>
<dbReference type="OrthoDB" id="137252at2157"/>
<feature type="transmembrane region" description="Helical" evidence="6">
    <location>
        <begin position="225"/>
        <end position="248"/>
    </location>
</feature>
<organism evidence="7 8">
    <name type="scientific">Methanosarcina thermophila (strain ATCC 43570 / DSM 1825 / OCM 12 / VKM B-1830 / TM-1)</name>
    <dbReference type="NCBI Taxonomy" id="523844"/>
    <lineage>
        <taxon>Archaea</taxon>
        <taxon>Methanobacteriati</taxon>
        <taxon>Methanobacteriota</taxon>
        <taxon>Stenosarchaea group</taxon>
        <taxon>Methanomicrobia</taxon>
        <taxon>Methanosarcinales</taxon>
        <taxon>Methanosarcinaceae</taxon>
        <taxon>Methanosarcina</taxon>
    </lineage>
</organism>
<evidence type="ECO:0000256" key="1">
    <source>
        <dbReference type="ARBA" id="ARBA00004141"/>
    </source>
</evidence>
<evidence type="ECO:0000256" key="3">
    <source>
        <dbReference type="ARBA" id="ARBA00022692"/>
    </source>
</evidence>
<dbReference type="Proteomes" id="UP000066529">
    <property type="component" value="Chromosome"/>
</dbReference>
<feature type="transmembrane region" description="Helical" evidence="6">
    <location>
        <begin position="255"/>
        <end position="273"/>
    </location>
</feature>
<dbReference type="AlphaFoldDB" id="A0A0E3NA86"/>
<dbReference type="PANTHER" id="PTHR21716:SF64">
    <property type="entry name" value="AI-2 TRANSPORT PROTEIN TQSA"/>
    <property type="match status" value="1"/>
</dbReference>
<dbReference type="InterPro" id="IPR002549">
    <property type="entry name" value="AI-2E-like"/>
</dbReference>
<feature type="transmembrane region" description="Helical" evidence="6">
    <location>
        <begin position="195"/>
        <end position="219"/>
    </location>
</feature>
<dbReference type="PATRIC" id="fig|523844.20.peg.521"/>
<reference evidence="7 8" key="1">
    <citation type="submission" date="2014-07" db="EMBL/GenBank/DDBJ databases">
        <title>Methanogenic archaea and the global carbon cycle.</title>
        <authorList>
            <person name="Henriksen J.R."/>
            <person name="Luke J."/>
            <person name="Reinhart S."/>
            <person name="Benedict M.N."/>
            <person name="Youngblut N.D."/>
            <person name="Metcalf M.E."/>
            <person name="Whitaker R.J."/>
            <person name="Metcalf W.W."/>
        </authorList>
    </citation>
    <scope>NUCLEOTIDE SEQUENCE [LARGE SCALE GENOMIC DNA]</scope>
    <source>
        <strain evidence="8">ATCC 43570 / DSM 1825 / OCM 12 / VKM B-1830 / TM-1</strain>
    </source>
</reference>
<dbReference type="Pfam" id="PF01594">
    <property type="entry name" value="AI-2E_transport"/>
    <property type="match status" value="1"/>
</dbReference>
<feature type="transmembrane region" description="Helical" evidence="6">
    <location>
        <begin position="13"/>
        <end position="30"/>
    </location>
</feature>
<dbReference type="KEGG" id="mthr:MSTHT_0403"/>
<dbReference type="PANTHER" id="PTHR21716">
    <property type="entry name" value="TRANSMEMBRANE PROTEIN"/>
    <property type="match status" value="1"/>
</dbReference>
<gene>
    <name evidence="7" type="ORF">MSTHT_0403</name>
</gene>
<feature type="transmembrane region" description="Helical" evidence="6">
    <location>
        <begin position="37"/>
        <end position="55"/>
    </location>
</feature>
<dbReference type="RefSeq" id="WP_048166373.1">
    <property type="nucleotide sequence ID" value="NZ_CP009501.1"/>
</dbReference>
<feature type="transmembrane region" description="Helical" evidence="6">
    <location>
        <begin position="67"/>
        <end position="92"/>
    </location>
</feature>
<dbReference type="GO" id="GO:0055085">
    <property type="term" value="P:transmembrane transport"/>
    <property type="evidence" value="ECO:0007669"/>
    <property type="project" value="TreeGrafter"/>
</dbReference>
<comment type="subcellular location">
    <subcellularLocation>
        <location evidence="1">Membrane</location>
        <topology evidence="1">Multi-pass membrane protein</topology>
    </subcellularLocation>
</comment>
<proteinExistence type="inferred from homology"/>
<feature type="transmembrane region" description="Helical" evidence="6">
    <location>
        <begin position="155"/>
        <end position="174"/>
    </location>
</feature>
<evidence type="ECO:0000313" key="7">
    <source>
        <dbReference type="EMBL" id="AKB12161.1"/>
    </source>
</evidence>